<name>A0A7I5EEF1_HAECO</name>
<dbReference type="Proteomes" id="UP000025227">
    <property type="component" value="Unplaced"/>
</dbReference>
<sequence>MLFRSSTNPGKILNGIFDSPLSSPFLHLLEILSGVFNRSHPLGLFHNSLENLQMDEGSSLTKTYGCNCCCFKSSHAVHFPCNLSKTLLWKVRYAATITFILLDHIQEYFMVPVV</sequence>
<proteinExistence type="predicted"/>
<protein>
    <submittedName>
        <fullName evidence="2">Ovule protein</fullName>
    </submittedName>
</protein>
<dbReference type="WBParaSite" id="HCON_00177220-00001">
    <property type="protein sequence ID" value="HCON_00177220-00001"/>
    <property type="gene ID" value="HCON_00177220"/>
</dbReference>
<dbReference type="AlphaFoldDB" id="A0A7I5EEF1"/>
<organism evidence="1 2">
    <name type="scientific">Haemonchus contortus</name>
    <name type="common">Barber pole worm</name>
    <dbReference type="NCBI Taxonomy" id="6289"/>
    <lineage>
        <taxon>Eukaryota</taxon>
        <taxon>Metazoa</taxon>
        <taxon>Ecdysozoa</taxon>
        <taxon>Nematoda</taxon>
        <taxon>Chromadorea</taxon>
        <taxon>Rhabditida</taxon>
        <taxon>Rhabditina</taxon>
        <taxon>Rhabditomorpha</taxon>
        <taxon>Strongyloidea</taxon>
        <taxon>Trichostrongylidae</taxon>
        <taxon>Haemonchus</taxon>
    </lineage>
</organism>
<reference evidence="2" key="1">
    <citation type="submission" date="2020-12" db="UniProtKB">
        <authorList>
            <consortium name="WormBaseParasite"/>
        </authorList>
    </citation>
    <scope>IDENTIFICATION</scope>
    <source>
        <strain evidence="2">MHco3</strain>
    </source>
</reference>
<keyword evidence="1" id="KW-1185">Reference proteome</keyword>
<evidence type="ECO:0000313" key="2">
    <source>
        <dbReference type="WBParaSite" id="HCON_00177220-00001"/>
    </source>
</evidence>
<accession>A0A7I5EEF1</accession>
<evidence type="ECO:0000313" key="1">
    <source>
        <dbReference type="Proteomes" id="UP000025227"/>
    </source>
</evidence>